<keyword evidence="8 10" id="KW-0804">Transcription</keyword>
<dbReference type="InterPro" id="IPR036915">
    <property type="entry name" value="Cyclin-like_sf"/>
</dbReference>
<dbReference type="Proteomes" id="UP000070284">
    <property type="component" value="Unassembled WGS sequence"/>
</dbReference>
<evidence type="ECO:0000256" key="1">
    <source>
        <dbReference type="ARBA" id="ARBA00010857"/>
    </source>
</evidence>
<dbReference type="Gene3D" id="1.10.472.10">
    <property type="entry name" value="Cyclin-like"/>
    <property type="match status" value="1"/>
</dbReference>
<organism evidence="14 15">
    <name type="scientific">candidate division MSBL1 archaeon SCGC-AAA259E19</name>
    <dbReference type="NCBI Taxonomy" id="1698264"/>
    <lineage>
        <taxon>Archaea</taxon>
        <taxon>Methanobacteriati</taxon>
        <taxon>Methanobacteriota</taxon>
        <taxon>candidate division MSBL1</taxon>
    </lineage>
</organism>
<evidence type="ECO:0000256" key="4">
    <source>
        <dbReference type="ARBA" id="ARBA00022737"/>
    </source>
</evidence>
<dbReference type="PRINTS" id="PR00685">
    <property type="entry name" value="TIFACTORIIB"/>
</dbReference>
<feature type="region of interest" description="Disordered" evidence="12">
    <location>
        <begin position="1"/>
        <end position="20"/>
    </location>
</feature>
<evidence type="ECO:0000256" key="6">
    <source>
        <dbReference type="ARBA" id="ARBA00022833"/>
    </source>
</evidence>
<evidence type="ECO:0000259" key="13">
    <source>
        <dbReference type="PROSITE" id="PS51134"/>
    </source>
</evidence>
<evidence type="ECO:0000256" key="5">
    <source>
        <dbReference type="ARBA" id="ARBA00022771"/>
    </source>
</evidence>
<dbReference type="PROSITE" id="PS51134">
    <property type="entry name" value="ZF_TFIIB"/>
    <property type="match status" value="1"/>
</dbReference>
<feature type="compositionally biased region" description="Basic and acidic residues" evidence="12">
    <location>
        <begin position="1"/>
        <end position="18"/>
    </location>
</feature>
<dbReference type="FunFam" id="1.10.472.10:FF:000023">
    <property type="entry name" value="Transcription initiation factor IIB"/>
    <property type="match status" value="1"/>
</dbReference>
<dbReference type="PROSITE" id="PS00782">
    <property type="entry name" value="TFIIB"/>
    <property type="match status" value="1"/>
</dbReference>
<dbReference type="SUPFAM" id="SSF47954">
    <property type="entry name" value="Cyclin-like"/>
    <property type="match status" value="2"/>
</dbReference>
<evidence type="ECO:0000313" key="15">
    <source>
        <dbReference type="Proteomes" id="UP000070284"/>
    </source>
</evidence>
<sequence length="316" mass="35802">MSDVSAKKRPEEGEELGKECPVCGESTVIRDYQRGIEICEHCGRIVKEEIKDRGPEWRAFNQEQREKKSRGGPPETETIHDRGLSTQIDWKNQDSRGKSLSPEKRQKVYRMRKWHKRARISDSKDRNLSYSLSEINRMCSQLGIPKKVQEIASKTYRKAVEEGLIRGRSMEGCASATLYAACREAQVPRTLEEVAGASHVDKREISRTYLFLSRKLDINPPLQNPARYVARFGSELGISGEVRAEAMEIIRRARENKLTSGKSPSGTAAAAIYMAALEEGEWRTQREVAEAADVTEVTVRNRCKEMAEGLEEEIIV</sequence>
<evidence type="ECO:0000256" key="12">
    <source>
        <dbReference type="SAM" id="MobiDB-lite"/>
    </source>
</evidence>
<evidence type="ECO:0000256" key="8">
    <source>
        <dbReference type="ARBA" id="ARBA00023163"/>
    </source>
</evidence>
<dbReference type="SUPFAM" id="SSF57783">
    <property type="entry name" value="Zinc beta-ribbon"/>
    <property type="match status" value="1"/>
</dbReference>
<evidence type="ECO:0000256" key="9">
    <source>
        <dbReference type="ARBA" id="ARBA00053882"/>
    </source>
</evidence>
<keyword evidence="15" id="KW-1185">Reference proteome</keyword>
<dbReference type="FunFam" id="1.10.472.170:FF:000001">
    <property type="entry name" value="Transcription initiation factor IIB"/>
    <property type="match status" value="1"/>
</dbReference>
<dbReference type="InterPro" id="IPR013763">
    <property type="entry name" value="Cyclin-like_dom"/>
</dbReference>
<protein>
    <recommendedName>
        <fullName evidence="2 10">Transcription initiation factor IIB</fullName>
        <shortName evidence="10">TFIIB</shortName>
    </recommendedName>
</protein>
<evidence type="ECO:0000256" key="3">
    <source>
        <dbReference type="ARBA" id="ARBA00022723"/>
    </source>
</evidence>
<feature type="repeat" description="2" evidence="10">
    <location>
        <begin position="227"/>
        <end position="308"/>
    </location>
</feature>
<keyword evidence="14" id="KW-0396">Initiation factor</keyword>
<feature type="region of interest" description="Disordered" evidence="12">
    <location>
        <begin position="56"/>
        <end position="104"/>
    </location>
</feature>
<dbReference type="InterPro" id="IPR000812">
    <property type="entry name" value="TFIIB"/>
</dbReference>
<dbReference type="InterPro" id="IPR023486">
    <property type="entry name" value="TFIIB_CS"/>
</dbReference>
<feature type="binding site" evidence="10">
    <location>
        <position position="42"/>
    </location>
    <ligand>
        <name>Zn(2+)</name>
        <dbReference type="ChEBI" id="CHEBI:29105"/>
    </ligand>
</feature>
<feature type="domain" description="TFIIB-type" evidence="13">
    <location>
        <begin position="14"/>
        <end position="47"/>
    </location>
</feature>
<dbReference type="GO" id="GO:0070897">
    <property type="term" value="P:transcription preinitiation complex assembly"/>
    <property type="evidence" value="ECO:0007669"/>
    <property type="project" value="InterPro"/>
</dbReference>
<dbReference type="SMART" id="SM00385">
    <property type="entry name" value="CYCLIN"/>
    <property type="match status" value="2"/>
</dbReference>
<dbReference type="GO" id="GO:0003743">
    <property type="term" value="F:translation initiation factor activity"/>
    <property type="evidence" value="ECO:0007669"/>
    <property type="project" value="UniProtKB-KW"/>
</dbReference>
<dbReference type="GO" id="GO:0008270">
    <property type="term" value="F:zinc ion binding"/>
    <property type="evidence" value="ECO:0007669"/>
    <property type="project" value="UniProtKB-UniRule"/>
</dbReference>
<comment type="caution">
    <text evidence="14">The sequence shown here is derived from an EMBL/GenBank/DDBJ whole genome shotgun (WGS) entry which is preliminary data.</text>
</comment>
<evidence type="ECO:0000313" key="14">
    <source>
        <dbReference type="EMBL" id="KXA92411.1"/>
    </source>
</evidence>
<evidence type="ECO:0000256" key="10">
    <source>
        <dbReference type="HAMAP-Rule" id="MF_00383"/>
    </source>
</evidence>
<evidence type="ECO:0000256" key="7">
    <source>
        <dbReference type="ARBA" id="ARBA00023015"/>
    </source>
</evidence>
<dbReference type="Pfam" id="PF08271">
    <property type="entry name" value="Zn_Ribbon_TF"/>
    <property type="match status" value="1"/>
</dbReference>
<dbReference type="PANTHER" id="PTHR11618:SF13">
    <property type="entry name" value="TRANSCRIPTION INITIATION FACTOR IIB"/>
    <property type="match status" value="1"/>
</dbReference>
<keyword evidence="14" id="KW-0648">Protein biosynthesis</keyword>
<evidence type="ECO:0000256" key="2">
    <source>
        <dbReference type="ARBA" id="ARBA00013932"/>
    </source>
</evidence>
<dbReference type="AlphaFoldDB" id="A0A133UDY1"/>
<dbReference type="EMBL" id="LHXO01000161">
    <property type="protein sequence ID" value="KXA92411.1"/>
    <property type="molecule type" value="Genomic_DNA"/>
</dbReference>
<keyword evidence="3 10" id="KW-0479">Metal-binding</keyword>
<dbReference type="NCBIfam" id="NF001658">
    <property type="entry name" value="PRK00423.1"/>
    <property type="match status" value="1"/>
</dbReference>
<dbReference type="InterPro" id="IPR013137">
    <property type="entry name" value="Znf_TFIIB"/>
</dbReference>
<dbReference type="GO" id="GO:0097550">
    <property type="term" value="C:transcription preinitiation complex"/>
    <property type="evidence" value="ECO:0007669"/>
    <property type="project" value="TreeGrafter"/>
</dbReference>
<reference evidence="14 15" key="1">
    <citation type="journal article" date="2016" name="Sci. Rep.">
        <title>Metabolic traits of an uncultured archaeal lineage -MSBL1- from brine pools of the Red Sea.</title>
        <authorList>
            <person name="Mwirichia R."/>
            <person name="Alam I."/>
            <person name="Rashid M."/>
            <person name="Vinu M."/>
            <person name="Ba-Alawi W."/>
            <person name="Anthony Kamau A."/>
            <person name="Kamanda Ngugi D."/>
            <person name="Goker M."/>
            <person name="Klenk H.P."/>
            <person name="Bajic V."/>
            <person name="Stingl U."/>
        </authorList>
    </citation>
    <scope>NUCLEOTIDE SEQUENCE [LARGE SCALE GENOMIC DNA]</scope>
    <source>
        <strain evidence="14">SCGC-AAA259E19</strain>
    </source>
</reference>
<dbReference type="PATRIC" id="fig|1698264.3.peg.680"/>
<keyword evidence="4 10" id="KW-0677">Repeat</keyword>
<dbReference type="GO" id="GO:0003700">
    <property type="term" value="F:DNA-binding transcription factor activity"/>
    <property type="evidence" value="ECO:0007669"/>
    <property type="project" value="UniProtKB-UniRule"/>
</dbReference>
<feature type="repeat" description="1" evidence="10">
    <location>
        <begin position="133"/>
        <end position="216"/>
    </location>
</feature>
<dbReference type="InterPro" id="IPR013150">
    <property type="entry name" value="TFIIB_cyclin"/>
</dbReference>
<comment type="similarity">
    <text evidence="1 10">Belongs to the TFIIB family.</text>
</comment>
<keyword evidence="5 11" id="KW-0863">Zinc-finger</keyword>
<proteinExistence type="inferred from homology"/>
<dbReference type="Gene3D" id="1.10.472.170">
    <property type="match status" value="1"/>
</dbReference>
<dbReference type="InterPro" id="IPR023484">
    <property type="entry name" value="TFIIB_arc"/>
</dbReference>
<feature type="binding site" evidence="10">
    <location>
        <position position="20"/>
    </location>
    <ligand>
        <name>Zn(2+)</name>
        <dbReference type="ChEBI" id="CHEBI:29105"/>
    </ligand>
</feature>
<dbReference type="PANTHER" id="PTHR11618">
    <property type="entry name" value="TRANSCRIPTION INITIATION FACTOR IIB-RELATED"/>
    <property type="match status" value="1"/>
</dbReference>
<comment type="function">
    <text evidence="9 10">Stabilizes TBP binding to an archaeal box-A promoter. Also responsible for recruiting RNA polymerase II to the pre-initiation complex (DNA-TBP-TFIIB).</text>
</comment>
<dbReference type="Pfam" id="PF00382">
    <property type="entry name" value="TFIIB"/>
    <property type="match status" value="2"/>
</dbReference>
<keyword evidence="7 10" id="KW-0805">Transcription regulation</keyword>
<name>A0A133UDY1_9EURY</name>
<feature type="compositionally biased region" description="Basic and acidic residues" evidence="12">
    <location>
        <begin position="91"/>
        <end position="104"/>
    </location>
</feature>
<dbReference type="GO" id="GO:0017025">
    <property type="term" value="F:TBP-class protein binding"/>
    <property type="evidence" value="ECO:0007669"/>
    <property type="project" value="InterPro"/>
</dbReference>
<accession>A0A133UDY1</accession>
<keyword evidence="6 10" id="KW-0862">Zinc</keyword>
<evidence type="ECO:0000256" key="11">
    <source>
        <dbReference type="PROSITE-ProRule" id="PRU00469"/>
    </source>
</evidence>
<dbReference type="HAMAP" id="MF_00383">
    <property type="entry name" value="TF2B_arch"/>
    <property type="match status" value="1"/>
</dbReference>
<feature type="binding site" evidence="10">
    <location>
        <position position="39"/>
    </location>
    <ligand>
        <name>Zn(2+)</name>
        <dbReference type="ChEBI" id="CHEBI:29105"/>
    </ligand>
</feature>
<gene>
    <name evidence="10 14" type="primary">tfb</name>
    <name evidence="14" type="ORF">AKJ65_07600</name>
</gene>
<feature type="binding site" evidence="10">
    <location>
        <position position="23"/>
    </location>
    <ligand>
        <name>Zn(2+)</name>
        <dbReference type="ChEBI" id="CHEBI:29105"/>
    </ligand>
</feature>